<dbReference type="EMBL" id="VXRY01000183">
    <property type="protein sequence ID" value="MXY33375.1"/>
    <property type="molecule type" value="Genomic_DNA"/>
</dbReference>
<evidence type="ECO:0000313" key="1">
    <source>
        <dbReference type="EMBL" id="MXY33375.1"/>
    </source>
</evidence>
<accession>A0A6B0XYU5</accession>
<reference evidence="1" key="1">
    <citation type="submission" date="2019-09" db="EMBL/GenBank/DDBJ databases">
        <title>Characterisation of the sponge microbiome using genome-centric metagenomics.</title>
        <authorList>
            <person name="Engelberts J.P."/>
            <person name="Robbins S.J."/>
            <person name="De Goeij J.M."/>
            <person name="Aranda M."/>
            <person name="Bell S.C."/>
            <person name="Webster N.S."/>
        </authorList>
    </citation>
    <scope>NUCLEOTIDE SEQUENCE</scope>
    <source>
        <strain evidence="1">SB0664_bin_43</strain>
    </source>
</reference>
<comment type="caution">
    <text evidence="1">The sequence shown here is derived from an EMBL/GenBank/DDBJ whole genome shotgun (WGS) entry which is preliminary data.</text>
</comment>
<sequence length="210" mass="21997">MSRSLNEVETIAWKAARGAGYPWGIAEEAAAAMRWLAGRGRDGCLALASLLERTDGSNLDDWSPEPGEVWSAPGGILCPLMAGAALSDHACQLRQRTHEFGQIASPVLFLPFAGWAAAMIGANLQVTWPGGCAFTDGEALALHGDPAQDLDGVTVAVSGEMPETRPVASRAFPDPSAWGRLGEFARRVHAPASEASRRFGAGGADGIDDE</sequence>
<name>A0A6B0XYU5_9RHOB</name>
<organism evidence="1">
    <name type="scientific">Boseongicola sp. SB0664_bin_43</name>
    <dbReference type="NCBI Taxonomy" id="2604844"/>
    <lineage>
        <taxon>Bacteria</taxon>
        <taxon>Pseudomonadati</taxon>
        <taxon>Pseudomonadota</taxon>
        <taxon>Alphaproteobacteria</taxon>
        <taxon>Rhodobacterales</taxon>
        <taxon>Paracoccaceae</taxon>
        <taxon>Boseongicola</taxon>
    </lineage>
</organism>
<protein>
    <submittedName>
        <fullName evidence="1">DUF3726 domain-containing protein</fullName>
    </submittedName>
</protein>
<proteinExistence type="predicted"/>
<dbReference type="InterPro" id="IPR022201">
    <property type="entry name" value="DUF3726"/>
</dbReference>
<gene>
    <name evidence="1" type="ORF">F4Y60_04650</name>
</gene>
<dbReference type="AlphaFoldDB" id="A0A6B0XYU5"/>
<dbReference type="Pfam" id="PF12525">
    <property type="entry name" value="DUF3726"/>
    <property type="match status" value="1"/>
</dbReference>